<protein>
    <recommendedName>
        <fullName evidence="1">DUF1508 domain-containing protein</fullName>
    </recommendedName>
</protein>
<proteinExistence type="predicted"/>
<dbReference type="InterPro" id="IPR036913">
    <property type="entry name" value="YegP-like_sf"/>
</dbReference>
<evidence type="ECO:0000259" key="1">
    <source>
        <dbReference type="Pfam" id="PF07411"/>
    </source>
</evidence>
<evidence type="ECO:0000313" key="2">
    <source>
        <dbReference type="EMBL" id="OCA69260.1"/>
    </source>
</evidence>
<dbReference type="InterPro" id="IPR051141">
    <property type="entry name" value="UPF0339_domain"/>
</dbReference>
<sequence length="110" mass="12367">MGKFVITQRVNKEYQFNLKANNGENILTSEGYIQKASCHKGIESVKINSQEDSRYDKRIAVNDKDYFVLKARNGEIIGKSQFYSSKAAMESGILSVKNNAPDAEIIDETL</sequence>
<gene>
    <name evidence="2" type="ORF">BBI01_13960</name>
</gene>
<evidence type="ECO:0000313" key="3">
    <source>
        <dbReference type="Proteomes" id="UP000092651"/>
    </source>
</evidence>
<dbReference type="AlphaFoldDB" id="A0A1B8ZCD7"/>
<dbReference type="EMBL" id="MAYH01000045">
    <property type="protein sequence ID" value="OCA69260.1"/>
    <property type="molecule type" value="Genomic_DNA"/>
</dbReference>
<feature type="domain" description="DUF1508" evidence="1">
    <location>
        <begin position="11"/>
        <end position="56"/>
    </location>
</feature>
<dbReference type="PANTHER" id="PTHR40606:SF1">
    <property type="entry name" value="UPF0339 PROTEIN YEGP"/>
    <property type="match status" value="1"/>
</dbReference>
<dbReference type="Gene3D" id="2.30.29.80">
    <property type="match status" value="1"/>
</dbReference>
<name>A0A1B8ZCD7_9FLAO</name>
<dbReference type="OrthoDB" id="9802792at2"/>
<dbReference type="Pfam" id="PF07411">
    <property type="entry name" value="DUF1508"/>
    <property type="match status" value="2"/>
</dbReference>
<dbReference type="SUPFAM" id="SSF160113">
    <property type="entry name" value="YegP-like"/>
    <property type="match status" value="2"/>
</dbReference>
<dbReference type="RefSeq" id="WP_065395449.1">
    <property type="nucleotide sequence ID" value="NZ_MAYH01000045.1"/>
</dbReference>
<accession>A0A1B8ZCD7</accession>
<organism evidence="2 3">
    <name type="scientific">Chryseobacterium artocarpi</name>
    <dbReference type="NCBI Taxonomy" id="1414727"/>
    <lineage>
        <taxon>Bacteria</taxon>
        <taxon>Pseudomonadati</taxon>
        <taxon>Bacteroidota</taxon>
        <taxon>Flavobacteriia</taxon>
        <taxon>Flavobacteriales</taxon>
        <taxon>Weeksellaceae</taxon>
        <taxon>Chryseobacterium group</taxon>
        <taxon>Chryseobacterium</taxon>
    </lineage>
</organism>
<keyword evidence="3" id="KW-1185">Reference proteome</keyword>
<dbReference type="PANTHER" id="PTHR40606">
    <property type="match status" value="1"/>
</dbReference>
<reference evidence="2 3" key="1">
    <citation type="submission" date="2016-07" db="EMBL/GenBank/DDBJ databases">
        <authorList>
            <person name="Jeong J.-J."/>
            <person name="Kim D.W."/>
            <person name="Sang M.K."/>
            <person name="Choi I.-G."/>
            <person name="Kim K.D."/>
        </authorList>
    </citation>
    <scope>NUCLEOTIDE SEQUENCE [LARGE SCALE GENOMIC DNA]</scope>
    <source>
        <strain evidence="2 3">UTM-3</strain>
    </source>
</reference>
<dbReference type="InterPro" id="IPR010879">
    <property type="entry name" value="DUF1508"/>
</dbReference>
<feature type="domain" description="DUF1508" evidence="1">
    <location>
        <begin position="62"/>
        <end position="107"/>
    </location>
</feature>
<dbReference type="Proteomes" id="UP000092651">
    <property type="component" value="Unassembled WGS sequence"/>
</dbReference>
<comment type="caution">
    <text evidence="2">The sequence shown here is derived from an EMBL/GenBank/DDBJ whole genome shotgun (WGS) entry which is preliminary data.</text>
</comment>